<dbReference type="STRING" id="490829.SAMN05421850_109162"/>
<dbReference type="Gene3D" id="3.30.565.10">
    <property type="entry name" value="Histidine kinase-like ATPase, C-terminal domain"/>
    <property type="match status" value="1"/>
</dbReference>
<dbReference type="InterPro" id="IPR035965">
    <property type="entry name" value="PAS-like_dom_sf"/>
</dbReference>
<sequence>MLKQCVVSKSLAMLVGFLFVLMTGIAGASYFFAPGFADNPALQSFFTRYLAISAAAALLAVISIRLLWNAQFKRFEERQEKILQFQQDVMDRQVELLSSNGATCILDSSGKVVAASEGLFDMLGIPSTDLVGQTLEDVVPCFKQERLRKALADAHESGKFWSGEVSGYPTPDRGHVIAEMTVIPQIDKSGENHQVLLVLSDKTQDRISETNQFLGLMLEELQEEIYVYEAESLGIRYLNQSARERCGWSVDTARKHKISETIPHFNIDLFKKHVGPLLAKEQDSATIEIRSADDVVEVVTRKMTGLDGTKLFVSSLRDLSHRSEIEAAKMQTVSMVSHELRSPLASIKGSLSLLKSGSLGELSPSVSKVVEIADRNSERLLLIVNDILDLEKIRSGKMDFSTTPIGLGALLAEAIEANQPYADRHGVDLRLSDVPENATVAVNQDRIMQVLTNLLSNAIKFSDTGDTVLLGVENEGDGWRISVTDNGPGMHEQAIAEIGKPFNQHKPLDGKKREGTGLGLTIVKQILGYHGTKLAVESTIGAGSTFSFALKSSGAAGETVSLKKFSGAAGERPRTLHS</sequence>
<dbReference type="InterPro" id="IPR013656">
    <property type="entry name" value="PAS_4"/>
</dbReference>
<dbReference type="AlphaFoldDB" id="A0A1G8RKQ7"/>
<dbReference type="SUPFAM" id="SSF55785">
    <property type="entry name" value="PYP-like sensor domain (PAS domain)"/>
    <property type="match status" value="2"/>
</dbReference>
<keyword evidence="6" id="KW-0472">Membrane</keyword>
<name>A0A1G8RKQ7_9RHOB</name>
<dbReference type="GO" id="GO:0005886">
    <property type="term" value="C:plasma membrane"/>
    <property type="evidence" value="ECO:0007669"/>
    <property type="project" value="TreeGrafter"/>
</dbReference>
<dbReference type="GO" id="GO:0000155">
    <property type="term" value="F:phosphorelay sensor kinase activity"/>
    <property type="evidence" value="ECO:0007669"/>
    <property type="project" value="InterPro"/>
</dbReference>
<dbReference type="SUPFAM" id="SSF55874">
    <property type="entry name" value="ATPase domain of HSP90 chaperone/DNA topoisomerase II/histidine kinase"/>
    <property type="match status" value="1"/>
</dbReference>
<dbReference type="CDD" id="cd00082">
    <property type="entry name" value="HisKA"/>
    <property type="match status" value="1"/>
</dbReference>
<protein>
    <recommendedName>
        <fullName evidence="2">histidine kinase</fullName>
        <ecNumber evidence="2">2.7.13.3</ecNumber>
    </recommendedName>
</protein>
<dbReference type="EC" id="2.7.13.3" evidence="2"/>
<keyword evidence="3" id="KW-0597">Phosphoprotein</keyword>
<accession>A0A1G8RKQ7</accession>
<comment type="catalytic activity">
    <reaction evidence="1">
        <text>ATP + protein L-histidine = ADP + protein N-phospho-L-histidine.</text>
        <dbReference type="EC" id="2.7.13.3"/>
    </reaction>
</comment>
<dbReference type="InterPro" id="IPR003661">
    <property type="entry name" value="HisK_dim/P_dom"/>
</dbReference>
<keyword evidence="10" id="KW-1185">Reference proteome</keyword>
<dbReference type="PRINTS" id="PR00344">
    <property type="entry name" value="BCTRLSENSOR"/>
</dbReference>
<feature type="domain" description="PAS" evidence="8">
    <location>
        <begin position="86"/>
        <end position="158"/>
    </location>
</feature>
<gene>
    <name evidence="9" type="ORF">SAMN05421850_109162</name>
</gene>
<dbReference type="Gene3D" id="3.30.450.20">
    <property type="entry name" value="PAS domain"/>
    <property type="match status" value="2"/>
</dbReference>
<evidence type="ECO:0000256" key="1">
    <source>
        <dbReference type="ARBA" id="ARBA00000085"/>
    </source>
</evidence>
<dbReference type="InterPro" id="IPR003594">
    <property type="entry name" value="HATPase_dom"/>
</dbReference>
<evidence type="ECO:0000259" key="8">
    <source>
        <dbReference type="PROSITE" id="PS50112"/>
    </source>
</evidence>
<evidence type="ECO:0000256" key="2">
    <source>
        <dbReference type="ARBA" id="ARBA00012438"/>
    </source>
</evidence>
<evidence type="ECO:0000313" key="9">
    <source>
        <dbReference type="EMBL" id="SDJ17509.1"/>
    </source>
</evidence>
<feature type="domain" description="Histidine kinase" evidence="7">
    <location>
        <begin position="335"/>
        <end position="554"/>
    </location>
</feature>
<reference evidence="9 10" key="1">
    <citation type="submission" date="2016-10" db="EMBL/GenBank/DDBJ databases">
        <authorList>
            <person name="de Groot N.N."/>
        </authorList>
    </citation>
    <scope>NUCLEOTIDE SEQUENCE [LARGE SCALE GENOMIC DNA]</scope>
    <source>
        <strain evidence="9 10">DSM 28010</strain>
    </source>
</reference>
<evidence type="ECO:0000256" key="6">
    <source>
        <dbReference type="SAM" id="Phobius"/>
    </source>
</evidence>
<proteinExistence type="predicted"/>
<dbReference type="Proteomes" id="UP000199340">
    <property type="component" value="Unassembled WGS sequence"/>
</dbReference>
<dbReference type="Pfam" id="PF08448">
    <property type="entry name" value="PAS_4"/>
    <property type="match status" value="1"/>
</dbReference>
<organism evidence="9 10">
    <name type="scientific">Lutimaribacter saemankumensis</name>
    <dbReference type="NCBI Taxonomy" id="490829"/>
    <lineage>
        <taxon>Bacteria</taxon>
        <taxon>Pseudomonadati</taxon>
        <taxon>Pseudomonadota</taxon>
        <taxon>Alphaproteobacteria</taxon>
        <taxon>Rhodobacterales</taxon>
        <taxon>Roseobacteraceae</taxon>
        <taxon>Lutimaribacter</taxon>
    </lineage>
</organism>
<dbReference type="InterPro" id="IPR004358">
    <property type="entry name" value="Sig_transdc_His_kin-like_C"/>
</dbReference>
<evidence type="ECO:0000256" key="4">
    <source>
        <dbReference type="ARBA" id="ARBA00022679"/>
    </source>
</evidence>
<dbReference type="Pfam" id="PF00512">
    <property type="entry name" value="HisKA"/>
    <property type="match status" value="1"/>
</dbReference>
<keyword evidence="6" id="KW-0812">Transmembrane</keyword>
<keyword evidence="4" id="KW-0808">Transferase</keyword>
<feature type="transmembrane region" description="Helical" evidence="6">
    <location>
        <begin position="12"/>
        <end position="33"/>
    </location>
</feature>
<feature type="transmembrane region" description="Helical" evidence="6">
    <location>
        <begin position="45"/>
        <end position="68"/>
    </location>
</feature>
<dbReference type="OrthoDB" id="7179697at2"/>
<dbReference type="Gene3D" id="1.10.287.130">
    <property type="match status" value="1"/>
</dbReference>
<dbReference type="SMART" id="SM00388">
    <property type="entry name" value="HisKA"/>
    <property type="match status" value="1"/>
</dbReference>
<evidence type="ECO:0000259" key="7">
    <source>
        <dbReference type="PROSITE" id="PS50109"/>
    </source>
</evidence>
<keyword evidence="5" id="KW-0418">Kinase</keyword>
<dbReference type="InterPro" id="IPR005467">
    <property type="entry name" value="His_kinase_dom"/>
</dbReference>
<dbReference type="PROSITE" id="PS50109">
    <property type="entry name" value="HIS_KIN"/>
    <property type="match status" value="1"/>
</dbReference>
<evidence type="ECO:0000256" key="5">
    <source>
        <dbReference type="ARBA" id="ARBA00022777"/>
    </source>
</evidence>
<dbReference type="EMBL" id="FNEB01000009">
    <property type="protein sequence ID" value="SDJ17509.1"/>
    <property type="molecule type" value="Genomic_DNA"/>
</dbReference>
<evidence type="ECO:0000313" key="10">
    <source>
        <dbReference type="Proteomes" id="UP000199340"/>
    </source>
</evidence>
<dbReference type="InterPro" id="IPR036097">
    <property type="entry name" value="HisK_dim/P_sf"/>
</dbReference>
<dbReference type="InterPro" id="IPR000014">
    <property type="entry name" value="PAS"/>
</dbReference>
<dbReference type="CDD" id="cd00075">
    <property type="entry name" value="HATPase"/>
    <property type="match status" value="1"/>
</dbReference>
<dbReference type="GO" id="GO:0009927">
    <property type="term" value="F:histidine phosphotransfer kinase activity"/>
    <property type="evidence" value="ECO:0007669"/>
    <property type="project" value="TreeGrafter"/>
</dbReference>
<evidence type="ECO:0000256" key="3">
    <source>
        <dbReference type="ARBA" id="ARBA00022553"/>
    </source>
</evidence>
<keyword evidence="6" id="KW-1133">Transmembrane helix</keyword>
<dbReference type="PROSITE" id="PS50112">
    <property type="entry name" value="PAS"/>
    <property type="match status" value="1"/>
</dbReference>
<dbReference type="SUPFAM" id="SSF47384">
    <property type="entry name" value="Homodimeric domain of signal transducing histidine kinase"/>
    <property type="match status" value="1"/>
</dbReference>
<dbReference type="PANTHER" id="PTHR43047">
    <property type="entry name" value="TWO-COMPONENT HISTIDINE PROTEIN KINASE"/>
    <property type="match status" value="1"/>
</dbReference>
<dbReference type="CDD" id="cd00130">
    <property type="entry name" value="PAS"/>
    <property type="match status" value="1"/>
</dbReference>
<dbReference type="PANTHER" id="PTHR43047:SF72">
    <property type="entry name" value="OSMOSENSING HISTIDINE PROTEIN KINASE SLN1"/>
    <property type="match status" value="1"/>
</dbReference>
<dbReference type="SMART" id="SM00091">
    <property type="entry name" value="PAS"/>
    <property type="match status" value="2"/>
</dbReference>
<dbReference type="Pfam" id="PF02518">
    <property type="entry name" value="HATPase_c"/>
    <property type="match status" value="1"/>
</dbReference>
<dbReference type="SMART" id="SM00387">
    <property type="entry name" value="HATPase_c"/>
    <property type="match status" value="1"/>
</dbReference>
<dbReference type="InterPro" id="IPR036890">
    <property type="entry name" value="HATPase_C_sf"/>
</dbReference>